<dbReference type="EMBL" id="CM035407">
    <property type="protein sequence ID" value="KAH7445060.1"/>
    <property type="molecule type" value="Genomic_DNA"/>
</dbReference>
<dbReference type="Proteomes" id="UP000825935">
    <property type="component" value="Chromosome 2"/>
</dbReference>
<evidence type="ECO:0000313" key="1">
    <source>
        <dbReference type="EMBL" id="KAH7445060.1"/>
    </source>
</evidence>
<name>A0A8T2VCX1_CERRI</name>
<sequence length="163" mass="18363">MRGELQSSCSQGFSATSATRGGYQEDCIIRRSSGILCQVTSHLCGTRPQTHYYSHQCEHVPRHRTTAHESAKGWRSSPSFLTSGRELTLLSYIYHFQGTSAYGTNSLPACTSTEHNRARSINFSPSHKVFQISLFPHFGEGIESFCFKLWRNIHAFMYCGICI</sequence>
<protein>
    <submittedName>
        <fullName evidence="1">Uncharacterized protein</fullName>
    </submittedName>
</protein>
<proteinExistence type="predicted"/>
<dbReference type="AlphaFoldDB" id="A0A8T2VCX1"/>
<gene>
    <name evidence="1" type="ORF">KP509_02G104300</name>
</gene>
<keyword evidence="2" id="KW-1185">Reference proteome</keyword>
<reference evidence="1" key="1">
    <citation type="submission" date="2021-08" db="EMBL/GenBank/DDBJ databases">
        <title>WGS assembly of Ceratopteris richardii.</title>
        <authorList>
            <person name="Marchant D.B."/>
            <person name="Chen G."/>
            <person name="Jenkins J."/>
            <person name="Shu S."/>
            <person name="Leebens-Mack J."/>
            <person name="Grimwood J."/>
            <person name="Schmutz J."/>
            <person name="Soltis P."/>
            <person name="Soltis D."/>
            <person name="Chen Z.-H."/>
        </authorList>
    </citation>
    <scope>NUCLEOTIDE SEQUENCE</scope>
    <source>
        <strain evidence="1">Whitten #5841</strain>
        <tissue evidence="1">Leaf</tissue>
    </source>
</reference>
<evidence type="ECO:0000313" key="2">
    <source>
        <dbReference type="Proteomes" id="UP000825935"/>
    </source>
</evidence>
<organism evidence="1 2">
    <name type="scientific">Ceratopteris richardii</name>
    <name type="common">Triangle waterfern</name>
    <dbReference type="NCBI Taxonomy" id="49495"/>
    <lineage>
        <taxon>Eukaryota</taxon>
        <taxon>Viridiplantae</taxon>
        <taxon>Streptophyta</taxon>
        <taxon>Embryophyta</taxon>
        <taxon>Tracheophyta</taxon>
        <taxon>Polypodiopsida</taxon>
        <taxon>Polypodiidae</taxon>
        <taxon>Polypodiales</taxon>
        <taxon>Pteridineae</taxon>
        <taxon>Pteridaceae</taxon>
        <taxon>Parkerioideae</taxon>
        <taxon>Ceratopteris</taxon>
    </lineage>
</organism>
<comment type="caution">
    <text evidence="1">The sequence shown here is derived from an EMBL/GenBank/DDBJ whole genome shotgun (WGS) entry which is preliminary data.</text>
</comment>
<accession>A0A8T2VCX1</accession>